<feature type="domain" description="PD-(D/E)XK endonuclease-like" evidence="1">
    <location>
        <begin position="702"/>
        <end position="921"/>
    </location>
</feature>
<name>A0A7X9XAA6_9BACT</name>
<proteinExistence type="predicted"/>
<dbReference type="InterPro" id="IPR011604">
    <property type="entry name" value="PDDEXK-like_dom_sf"/>
</dbReference>
<dbReference type="AlphaFoldDB" id="A0A7X9XAA6"/>
<dbReference type="InterPro" id="IPR027417">
    <property type="entry name" value="P-loop_NTPase"/>
</dbReference>
<dbReference type="SUPFAM" id="SSF52540">
    <property type="entry name" value="P-loop containing nucleoside triphosphate hydrolases"/>
    <property type="match status" value="1"/>
</dbReference>
<dbReference type="InterPro" id="IPR038726">
    <property type="entry name" value="PDDEXK_AddAB-type"/>
</dbReference>
<dbReference type="RefSeq" id="WP_169657751.1">
    <property type="nucleotide sequence ID" value="NZ_JABANE010000042.1"/>
</dbReference>
<accession>A0A7X9XAA6</accession>
<dbReference type="Gene3D" id="3.90.320.10">
    <property type="match status" value="1"/>
</dbReference>
<evidence type="ECO:0000259" key="1">
    <source>
        <dbReference type="Pfam" id="PF12705"/>
    </source>
</evidence>
<evidence type="ECO:0000313" key="2">
    <source>
        <dbReference type="EMBL" id="NME69475.1"/>
    </source>
</evidence>
<evidence type="ECO:0000313" key="3">
    <source>
        <dbReference type="Proteomes" id="UP000576082"/>
    </source>
</evidence>
<reference evidence="2 3" key="1">
    <citation type="submission" date="2020-04" db="EMBL/GenBank/DDBJ databases">
        <title>Flammeovirga sp. SR4, a novel species isolated from seawater.</title>
        <authorList>
            <person name="Wang X."/>
        </authorList>
    </citation>
    <scope>NUCLEOTIDE SEQUENCE [LARGE SCALE GENOMIC DNA]</scope>
    <source>
        <strain evidence="2 3">ATCC 23126</strain>
    </source>
</reference>
<dbReference type="Proteomes" id="UP000576082">
    <property type="component" value="Unassembled WGS sequence"/>
</dbReference>
<sequence length="1010" mass="116004">MSQDYSLPFLKSVAQRIYTEHQQQLTKIIVVLPSRRAGMYFKQYFGEVIPQTTIAPAVLSMEGFAERLSNLVKADSVTLLFKLFSLYRKKDKTITIEKFGALGKSLLREFNMIDNNLTEEQAEKMFEHLKEAKAIEHWAEALGEEEEMIEQVRKELFAKKETMADFLEFWENLSSTYFEFKEVLKKEGYAYGGLAFREAYNHLESRIDYLGIKKVIFAGFSQMSGVEQAIVQKLTDIGKAQTFFDADKQYFSKYHEAGHYLRRYTEGFAKQHIDFQKDWWSTHPKQVEIKAISNVVGQAKYAGEWLKSLLDTPEKRAEFQKTLNHTAILLPDEALLPSLLRSLPEIDFGGEQTLAQMTNITMGMPFFKTPLFDLLRTIFQLQERMKLSEENQRCAYFKDVQNVLRHPYFQYTSSLKEFEEISTTILDEIVKQKMVWVPLEKINDWGDKHPIYRAVFQYWGNDYRNALSSFVELIKVLAEILKANPDTLGVSSAETLEESFEGELLVQFYKVIRRLQDTLPQFAKESGQLSISVFKSLLLELLRSSNVPFTGVPIAPLQIMGMLESRALDFKNILILSCNEGNLPIKKAVEAIIPFDTRVQYGMPTYMDNEAAFAYTFYRLFHRAENLVFAYLDGNAGGDIGEMSRLVLQVKEELAEIPSNQISLKTDVWLLSKADKAMALPVTIEKEEVLQRRIKERLAGGVSPSALNSFIRNPLTFIDEKVLKLKEEEEVEEDLDNRTFGNLIHLACEWGLRRMAGLKDDDEDTPFVLRKEHFENAISDTTFILKLIQDVAKEEGADMSRGQNLLLKAVAQNLLVRFFKKQIEEIEKSNDKAITIVGLEKFVDHTFEVEVDGEKFPVKLSGMADRIDVIDGQLRVVDYKSGGYNPTDLGVKNWTDLLEDEHKGKFLQLVVYSYLLTKAGLDDSNFRFQQKLNNAGVIIQKEKLTAIDLSKGVASGFYFFRKINEGLKTCKVDQPIGEIQELDFLEKTEKLIEEIVKMMLDTEKLLEDVI</sequence>
<keyword evidence="3" id="KW-1185">Reference proteome</keyword>
<organism evidence="2 3">
    <name type="scientific">Flammeovirga aprica JL-4</name>
    <dbReference type="NCBI Taxonomy" id="694437"/>
    <lineage>
        <taxon>Bacteria</taxon>
        <taxon>Pseudomonadati</taxon>
        <taxon>Bacteroidota</taxon>
        <taxon>Cytophagia</taxon>
        <taxon>Cytophagales</taxon>
        <taxon>Flammeovirgaceae</taxon>
        <taxon>Flammeovirga</taxon>
    </lineage>
</organism>
<gene>
    <name evidence="2" type="ORF">HHU12_15975</name>
</gene>
<dbReference type="Pfam" id="PF12705">
    <property type="entry name" value="PDDEXK_1"/>
    <property type="match status" value="1"/>
</dbReference>
<protein>
    <recommendedName>
        <fullName evidence="1">PD-(D/E)XK endonuclease-like domain-containing protein</fullName>
    </recommendedName>
</protein>
<dbReference type="EMBL" id="JABANE010000042">
    <property type="protein sequence ID" value="NME69475.1"/>
    <property type="molecule type" value="Genomic_DNA"/>
</dbReference>
<comment type="caution">
    <text evidence="2">The sequence shown here is derived from an EMBL/GenBank/DDBJ whole genome shotgun (WGS) entry which is preliminary data.</text>
</comment>